<feature type="transmembrane region" description="Helical" evidence="1">
    <location>
        <begin position="386"/>
        <end position="409"/>
    </location>
</feature>
<keyword evidence="1" id="KW-1133">Transmembrane helix</keyword>
<keyword evidence="1" id="KW-0472">Membrane</keyword>
<evidence type="ECO:0000313" key="3">
    <source>
        <dbReference type="Proteomes" id="UP000594468"/>
    </source>
</evidence>
<feature type="transmembrane region" description="Helical" evidence="1">
    <location>
        <begin position="205"/>
        <end position="226"/>
    </location>
</feature>
<gene>
    <name evidence="2" type="ORF">G4Y79_12850</name>
</gene>
<feature type="transmembrane region" description="Helical" evidence="1">
    <location>
        <begin position="12"/>
        <end position="33"/>
    </location>
</feature>
<evidence type="ECO:0008006" key="4">
    <source>
        <dbReference type="Google" id="ProtNLM"/>
    </source>
</evidence>
<feature type="transmembrane region" description="Helical" evidence="1">
    <location>
        <begin position="134"/>
        <end position="167"/>
    </location>
</feature>
<evidence type="ECO:0000313" key="2">
    <source>
        <dbReference type="EMBL" id="QPC80601.1"/>
    </source>
</evidence>
<dbReference type="EMBL" id="CP062983">
    <property type="protein sequence ID" value="QPC80601.1"/>
    <property type="molecule type" value="Genomic_DNA"/>
</dbReference>
<feature type="transmembrane region" description="Helical" evidence="1">
    <location>
        <begin position="173"/>
        <end position="193"/>
    </location>
</feature>
<keyword evidence="3" id="KW-1185">Reference proteome</keyword>
<accession>A0A7S8E580</accession>
<feature type="transmembrane region" description="Helical" evidence="1">
    <location>
        <begin position="311"/>
        <end position="331"/>
    </location>
</feature>
<proteinExistence type="predicted"/>
<sequence>MQREPLRLHQLLADFRLLMILFISFRVMMLLAYQPFFIDGNERGVGTGGDRLYYYQLTALADEGYLPFRDWWSEFPPLLYVVTTGVYLGLGQSATYDTWSLIMGLLSVASETGVLLLLYAIASKLHGKSTAIALSWVYAVLFMPIVFAWWNMNTFVLFFLLLGLYWMIRNQDMRSAIAIAIGALFKFVPILAIGAAIRFWHPERALRYVAIALGFFALVYVPFFMINSETASISLTVQFGKPSYQTIWALIDGNYTTGNFGAVEERLDPSSAANADEAKNPSVVPGWLRLGVAALIGLFVFMRVRRFDDRGMIAFVAITLLIFYLQSQGWSPQWLAEIIVLTLLIFPTRDGVLVCIMLSFLALIEYPFIFIRTAETGGYILPAHPMFWPWVGVVVLRTLVLIGLAVALYQKLRQPPLPEGVIRE</sequence>
<dbReference type="RefSeq" id="WP_195168676.1">
    <property type="nucleotide sequence ID" value="NZ_CP062983.1"/>
</dbReference>
<reference evidence="2 3" key="1">
    <citation type="submission" date="2020-02" db="EMBL/GenBank/DDBJ databases">
        <authorList>
            <person name="Zheng R.K."/>
            <person name="Sun C.M."/>
        </authorList>
    </citation>
    <scope>NUCLEOTIDE SEQUENCE [LARGE SCALE GENOMIC DNA]</scope>
    <source>
        <strain evidence="3">rifampicinis</strain>
    </source>
</reference>
<feature type="transmembrane region" description="Helical" evidence="1">
    <location>
        <begin position="351"/>
        <end position="374"/>
    </location>
</feature>
<evidence type="ECO:0000256" key="1">
    <source>
        <dbReference type="SAM" id="Phobius"/>
    </source>
</evidence>
<organism evidence="2 3">
    <name type="scientific">Phototrophicus methaneseepsis</name>
    <dbReference type="NCBI Taxonomy" id="2710758"/>
    <lineage>
        <taxon>Bacteria</taxon>
        <taxon>Bacillati</taxon>
        <taxon>Chloroflexota</taxon>
        <taxon>Candidatus Thermofontia</taxon>
        <taxon>Phototrophicales</taxon>
        <taxon>Phototrophicaceae</taxon>
        <taxon>Phototrophicus</taxon>
    </lineage>
</organism>
<dbReference type="KEGG" id="pmet:G4Y79_12850"/>
<keyword evidence="1" id="KW-0812">Transmembrane</keyword>
<name>A0A7S8E580_9CHLR</name>
<feature type="transmembrane region" description="Helical" evidence="1">
    <location>
        <begin position="286"/>
        <end position="304"/>
    </location>
</feature>
<dbReference type="Proteomes" id="UP000594468">
    <property type="component" value="Chromosome"/>
</dbReference>
<protein>
    <recommendedName>
        <fullName evidence="4">DUF2029 domain-containing protein</fullName>
    </recommendedName>
</protein>
<feature type="transmembrane region" description="Helical" evidence="1">
    <location>
        <begin position="99"/>
        <end position="122"/>
    </location>
</feature>
<dbReference type="AlphaFoldDB" id="A0A7S8E580"/>